<comment type="caution">
    <text evidence="5">The sequence shown here is derived from an EMBL/GenBank/DDBJ whole genome shotgun (WGS) entry which is preliminary data.</text>
</comment>
<evidence type="ECO:0000313" key="6">
    <source>
        <dbReference type="Proteomes" id="UP001457282"/>
    </source>
</evidence>
<sequence length="753" mass="87242">MDREWIPLGSSLKYWFTEPFKEGVRSFIEVAKHHVNEKNEISCPCMNCNNTYSLPTNVVNIHLLKNGMVTTYNPWIYHGEHNDVQSQTPPSSPTDVTEPSAGIFDTMSDLFPMANAHVMGNEDDILGEDEDEDIDDPSGNHDTQGAYDTTNIHNEGADNYDKLLQEAQLELYPGCLEYSVLTFVVELIHCKVDNLWTNKSVDILLIMMRKMCPKPNNIPESYYACKKILKGIGLGYETIHVCKYDCVLFYKENEGKDKCPECNEPQYKNSDCEQKKKRVLPVGIRKHLKKKVCAPLVELSHFFQQICAKTLKIADLDRLEVEIVLILCKLEKVFPPAFFDIMVHLAVHLPREAKLAGPVGYRSMYPIERLLGTYKRYVRNKARPEGSNAEAHISYESLTFCSMYLHDVETAFNRPERNEQGSEPNAKVSIFSQRVRPTGKGIMVELPKKELELANWFIFNNCDEIEGFRNKHEELLKEENIENINQRHMTEFPEWFRNRATTLYDQGLISEEIYSLAHGAVSHTVQYTGCIANDIRWSSKQIERYRTTQDSGVMTIGSHNGEPCIFYGSLLTVIHLHFRRGYSTFVFKCEWYNSDPKKMKFDYHLTSLNVNNQWYNCDPYVLPNQVHKVFYLDDLKLGHPWKVVQKIQYRHVWDVPEREEDEDHVDHDSNYDDDDGDTNDVWEVQVEDDEPNTSLRRHDMEPEIIILKNTNKERSVENDDNFIDDDSTDDVMLEDNRASNEEELLVDSDTNSG</sequence>
<accession>A0AAW1YRL5</accession>
<dbReference type="Pfam" id="PF13960">
    <property type="entry name" value="DUF4218"/>
    <property type="match status" value="1"/>
</dbReference>
<feature type="region of interest" description="Disordered" evidence="1">
    <location>
        <begin position="126"/>
        <end position="148"/>
    </location>
</feature>
<organism evidence="5 6">
    <name type="scientific">Rubus argutus</name>
    <name type="common">Southern blackberry</name>
    <dbReference type="NCBI Taxonomy" id="59490"/>
    <lineage>
        <taxon>Eukaryota</taxon>
        <taxon>Viridiplantae</taxon>
        <taxon>Streptophyta</taxon>
        <taxon>Embryophyta</taxon>
        <taxon>Tracheophyta</taxon>
        <taxon>Spermatophyta</taxon>
        <taxon>Magnoliopsida</taxon>
        <taxon>eudicotyledons</taxon>
        <taxon>Gunneridae</taxon>
        <taxon>Pentapetalae</taxon>
        <taxon>rosids</taxon>
        <taxon>fabids</taxon>
        <taxon>Rosales</taxon>
        <taxon>Rosaceae</taxon>
        <taxon>Rosoideae</taxon>
        <taxon>Rosoideae incertae sedis</taxon>
        <taxon>Rubus</taxon>
    </lineage>
</organism>
<dbReference type="Proteomes" id="UP001457282">
    <property type="component" value="Unassembled WGS sequence"/>
</dbReference>
<gene>
    <name evidence="5" type="ORF">M0R45_006734</name>
</gene>
<dbReference type="Pfam" id="PF13952">
    <property type="entry name" value="DUF4216"/>
    <property type="match status" value="1"/>
</dbReference>
<feature type="compositionally biased region" description="Acidic residues" evidence="1">
    <location>
        <begin position="126"/>
        <end position="136"/>
    </location>
</feature>
<dbReference type="PANTHER" id="PTHR48258">
    <property type="entry name" value="DUF4218 DOMAIN-CONTAINING PROTEIN-RELATED"/>
    <property type="match status" value="1"/>
</dbReference>
<dbReference type="Pfam" id="PF13963">
    <property type="entry name" value="Transpos_assoc"/>
    <property type="match status" value="1"/>
</dbReference>
<proteinExistence type="predicted"/>
<name>A0AAW1YRL5_RUBAR</name>
<feature type="region of interest" description="Disordered" evidence="1">
    <location>
        <begin position="709"/>
        <end position="730"/>
    </location>
</feature>
<protein>
    <submittedName>
        <fullName evidence="5">Uncharacterized protein</fullName>
    </submittedName>
</protein>
<dbReference type="PANTHER" id="PTHR48258:SF6">
    <property type="entry name" value="LEUCINE-RICH REPEAT DOMAIN, L DOMAIN-CONTAINING PROTEIN"/>
    <property type="match status" value="1"/>
</dbReference>
<evidence type="ECO:0000313" key="5">
    <source>
        <dbReference type="EMBL" id="KAK9951279.1"/>
    </source>
</evidence>
<keyword evidence="6" id="KW-1185">Reference proteome</keyword>
<feature type="domain" description="Transposase-associated" evidence="4">
    <location>
        <begin position="4"/>
        <end position="80"/>
    </location>
</feature>
<dbReference type="EMBL" id="JBEDUW010000001">
    <property type="protein sequence ID" value="KAK9951279.1"/>
    <property type="molecule type" value="Genomic_DNA"/>
</dbReference>
<feature type="region of interest" description="Disordered" evidence="1">
    <location>
        <begin position="658"/>
        <end position="679"/>
    </location>
</feature>
<evidence type="ECO:0000259" key="2">
    <source>
        <dbReference type="Pfam" id="PF13952"/>
    </source>
</evidence>
<feature type="domain" description="DUF4216" evidence="2">
    <location>
        <begin position="575"/>
        <end position="644"/>
    </location>
</feature>
<dbReference type="InterPro" id="IPR025312">
    <property type="entry name" value="DUF4216"/>
</dbReference>
<dbReference type="InterPro" id="IPR025452">
    <property type="entry name" value="DUF4218"/>
</dbReference>
<evidence type="ECO:0000256" key="1">
    <source>
        <dbReference type="SAM" id="MobiDB-lite"/>
    </source>
</evidence>
<evidence type="ECO:0000259" key="3">
    <source>
        <dbReference type="Pfam" id="PF13960"/>
    </source>
</evidence>
<dbReference type="InterPro" id="IPR029480">
    <property type="entry name" value="Transpos_assoc"/>
</dbReference>
<dbReference type="AlphaFoldDB" id="A0AAW1YRL5"/>
<evidence type="ECO:0000259" key="4">
    <source>
        <dbReference type="Pfam" id="PF13963"/>
    </source>
</evidence>
<feature type="compositionally biased region" description="Acidic residues" evidence="1">
    <location>
        <begin position="718"/>
        <end position="730"/>
    </location>
</feature>
<reference evidence="5 6" key="1">
    <citation type="journal article" date="2023" name="G3 (Bethesda)">
        <title>A chromosome-length genome assembly and annotation of blackberry (Rubus argutus, cv. 'Hillquist').</title>
        <authorList>
            <person name="Bruna T."/>
            <person name="Aryal R."/>
            <person name="Dudchenko O."/>
            <person name="Sargent D.J."/>
            <person name="Mead D."/>
            <person name="Buti M."/>
            <person name="Cavallini A."/>
            <person name="Hytonen T."/>
            <person name="Andres J."/>
            <person name="Pham M."/>
            <person name="Weisz D."/>
            <person name="Mascagni F."/>
            <person name="Usai G."/>
            <person name="Natali L."/>
            <person name="Bassil N."/>
            <person name="Fernandez G.E."/>
            <person name="Lomsadze A."/>
            <person name="Armour M."/>
            <person name="Olukolu B."/>
            <person name="Poorten T."/>
            <person name="Britton C."/>
            <person name="Davik J."/>
            <person name="Ashrafi H."/>
            <person name="Aiden E.L."/>
            <person name="Borodovsky M."/>
            <person name="Worthington M."/>
        </authorList>
    </citation>
    <scope>NUCLEOTIDE SEQUENCE [LARGE SCALE GENOMIC DNA]</scope>
    <source>
        <strain evidence="5">PI 553951</strain>
    </source>
</reference>
<feature type="domain" description="DUF4218" evidence="3">
    <location>
        <begin position="306"/>
        <end position="418"/>
    </location>
</feature>